<protein>
    <submittedName>
        <fullName evidence="1">Uncharacterized protein</fullName>
    </submittedName>
</protein>
<evidence type="ECO:0000313" key="2">
    <source>
        <dbReference type="Proteomes" id="UP000278085"/>
    </source>
</evidence>
<reference evidence="1 2" key="1">
    <citation type="submission" date="2018-12" db="EMBL/GenBank/DDBJ databases">
        <authorList>
            <person name="Yang E."/>
        </authorList>
    </citation>
    <scope>NUCLEOTIDE SEQUENCE [LARGE SCALE GENOMIC DNA]</scope>
    <source>
        <strain evidence="1 2">SOD</strain>
    </source>
</reference>
<comment type="caution">
    <text evidence="1">The sequence shown here is derived from an EMBL/GenBank/DDBJ whole genome shotgun (WGS) entry which is preliminary data.</text>
</comment>
<keyword evidence="2" id="KW-1185">Reference proteome</keyword>
<dbReference type="OrthoDB" id="8684510at2"/>
<gene>
    <name evidence="1" type="ORF">EJB06_07545</name>
</gene>
<accession>A0A430HR79</accession>
<organism evidence="1 2">
    <name type="scientific">Massilia atriviolacea</name>
    <dbReference type="NCBI Taxonomy" id="2495579"/>
    <lineage>
        <taxon>Bacteria</taxon>
        <taxon>Pseudomonadati</taxon>
        <taxon>Pseudomonadota</taxon>
        <taxon>Betaproteobacteria</taxon>
        <taxon>Burkholderiales</taxon>
        <taxon>Oxalobacteraceae</taxon>
        <taxon>Telluria group</taxon>
        <taxon>Massilia</taxon>
    </lineage>
</organism>
<dbReference type="Proteomes" id="UP000278085">
    <property type="component" value="Unassembled WGS sequence"/>
</dbReference>
<dbReference type="EMBL" id="RXLQ01000003">
    <property type="protein sequence ID" value="RSZ60024.1"/>
    <property type="molecule type" value="Genomic_DNA"/>
</dbReference>
<name>A0A430HR79_9BURK</name>
<dbReference type="RefSeq" id="WP_126073385.1">
    <property type="nucleotide sequence ID" value="NZ_CP051166.1"/>
</dbReference>
<dbReference type="AlphaFoldDB" id="A0A430HR79"/>
<sequence>MGAFCVYGISRSVCKITATKKQPTTGKGTSKSLTISEFGAARDELAERLFAETTKRGKISPELDAPQFCMDWIAAGKDEVKDCVIMSRGPKVDKNGGPVIKQGAPVMTWVEYDPKSAPAFGPMS</sequence>
<proteinExistence type="predicted"/>
<evidence type="ECO:0000313" key="1">
    <source>
        <dbReference type="EMBL" id="RSZ60024.1"/>
    </source>
</evidence>